<gene>
    <name evidence="4" type="ORF">HMPREF9473_01324</name>
</gene>
<evidence type="ECO:0000256" key="2">
    <source>
        <dbReference type="SAM" id="Phobius"/>
    </source>
</evidence>
<organism evidence="4 5">
    <name type="scientific">Hungatella hathewayi WAL-18680</name>
    <dbReference type="NCBI Taxonomy" id="742737"/>
    <lineage>
        <taxon>Bacteria</taxon>
        <taxon>Bacillati</taxon>
        <taxon>Bacillota</taxon>
        <taxon>Clostridia</taxon>
        <taxon>Lachnospirales</taxon>
        <taxon>Lachnospiraceae</taxon>
        <taxon>Hungatella</taxon>
    </lineage>
</organism>
<proteinExistence type="predicted"/>
<dbReference type="PANTHER" id="PTHR30469:SF15">
    <property type="entry name" value="HLYD FAMILY OF SECRETION PROTEINS"/>
    <property type="match status" value="1"/>
</dbReference>
<protein>
    <recommendedName>
        <fullName evidence="3">YknX-like C-terminal permuted SH3-like domain-containing protein</fullName>
    </recommendedName>
</protein>
<dbReference type="AlphaFoldDB" id="G5ICL4"/>
<feature type="transmembrane region" description="Helical" evidence="2">
    <location>
        <begin position="18"/>
        <end position="37"/>
    </location>
</feature>
<feature type="coiled-coil region" evidence="1">
    <location>
        <begin position="169"/>
        <end position="215"/>
    </location>
</feature>
<dbReference type="Proteomes" id="UP000005384">
    <property type="component" value="Unassembled WGS sequence"/>
</dbReference>
<dbReference type="Gene3D" id="2.40.30.170">
    <property type="match status" value="1"/>
</dbReference>
<keyword evidence="2" id="KW-0812">Transmembrane</keyword>
<evidence type="ECO:0000313" key="4">
    <source>
        <dbReference type="EMBL" id="EHI60760.1"/>
    </source>
</evidence>
<feature type="coiled-coil region" evidence="1">
    <location>
        <begin position="103"/>
        <end position="130"/>
    </location>
</feature>
<dbReference type="InterPro" id="IPR058637">
    <property type="entry name" value="YknX-like_C"/>
</dbReference>
<dbReference type="Pfam" id="PF25989">
    <property type="entry name" value="YknX_C"/>
    <property type="match status" value="1"/>
</dbReference>
<keyword evidence="5" id="KW-1185">Reference proteome</keyword>
<evidence type="ECO:0000313" key="5">
    <source>
        <dbReference type="Proteomes" id="UP000005384"/>
    </source>
</evidence>
<dbReference type="GO" id="GO:0015562">
    <property type="term" value="F:efflux transmembrane transporter activity"/>
    <property type="evidence" value="ECO:0007669"/>
    <property type="project" value="TreeGrafter"/>
</dbReference>
<feature type="domain" description="YknX-like C-terminal permuted SH3-like" evidence="3">
    <location>
        <begin position="341"/>
        <end position="409"/>
    </location>
</feature>
<evidence type="ECO:0000259" key="3">
    <source>
        <dbReference type="Pfam" id="PF25989"/>
    </source>
</evidence>
<reference evidence="4 5" key="1">
    <citation type="submission" date="2011-08" db="EMBL/GenBank/DDBJ databases">
        <title>The Genome Sequence of Clostridium hathewayi WAL-18680.</title>
        <authorList>
            <consortium name="The Broad Institute Genome Sequencing Platform"/>
            <person name="Earl A."/>
            <person name="Ward D."/>
            <person name="Feldgarden M."/>
            <person name="Gevers D."/>
            <person name="Finegold S.M."/>
            <person name="Summanen P.H."/>
            <person name="Molitoris D.R."/>
            <person name="Song M."/>
            <person name="Daigneault M."/>
            <person name="Allen-Vercoe E."/>
            <person name="Young S.K."/>
            <person name="Zeng Q."/>
            <person name="Gargeya S."/>
            <person name="Fitzgerald M."/>
            <person name="Haas B."/>
            <person name="Abouelleil A."/>
            <person name="Alvarado L."/>
            <person name="Arachchi H.M."/>
            <person name="Berlin A."/>
            <person name="Brown A."/>
            <person name="Chapman S.B."/>
            <person name="Chen Z."/>
            <person name="Dunbar C."/>
            <person name="Freedman E."/>
            <person name="Gearin G."/>
            <person name="Gellesch M."/>
            <person name="Goldberg J."/>
            <person name="Griggs A."/>
            <person name="Gujja S."/>
            <person name="Heiman D."/>
            <person name="Howarth C."/>
            <person name="Larson L."/>
            <person name="Lui A."/>
            <person name="MacDonald P.J.P."/>
            <person name="Montmayeur A."/>
            <person name="Murphy C."/>
            <person name="Neiman D."/>
            <person name="Pearson M."/>
            <person name="Priest M."/>
            <person name="Roberts A."/>
            <person name="Saif S."/>
            <person name="Shea T."/>
            <person name="Shenoy N."/>
            <person name="Sisk P."/>
            <person name="Stolte C."/>
            <person name="Sykes S."/>
            <person name="Wortman J."/>
            <person name="Nusbaum C."/>
            <person name="Birren B."/>
        </authorList>
    </citation>
    <scope>NUCLEOTIDE SEQUENCE [LARGE SCALE GENOMIC DNA]</scope>
    <source>
        <strain evidence="4 5">WAL-18680</strain>
    </source>
</reference>
<dbReference type="GO" id="GO:1990281">
    <property type="term" value="C:efflux pump complex"/>
    <property type="evidence" value="ECO:0007669"/>
    <property type="project" value="TreeGrafter"/>
</dbReference>
<dbReference type="Gene3D" id="2.40.420.20">
    <property type="match status" value="1"/>
</dbReference>
<dbReference type="PANTHER" id="PTHR30469">
    <property type="entry name" value="MULTIDRUG RESISTANCE PROTEIN MDTA"/>
    <property type="match status" value="1"/>
</dbReference>
<keyword evidence="2" id="KW-0472">Membrane</keyword>
<dbReference type="OrthoDB" id="1957187at2"/>
<comment type="caution">
    <text evidence="4">The sequence shown here is derived from an EMBL/GenBank/DDBJ whole genome shotgun (WGS) entry which is preliminary data.</text>
</comment>
<sequence length="411" mass="44108">MGKRIAGKGGEMKKKYKYILAGVVVAVFVVAAAVGILKPIAVELETVANGSLETELTVQGTLTPIHSTLLSAGFQGAVREMPHQAGTALKQGEMILRMGYESQAELELSREQYRQQLTSAKQTYENLFGDHGSAPAALAAAQSDYELARKNYENGRALAAAGSISQIELDVLANQYSKAEQAFNQASETNSEGNRKYYEELIASYEKQLETLEQVANPGEILMPYDGVIWELYPAQGQYVTANEPVAKIYQPGDMKIQASLLTEDAVRLTQGQTVFVRYADGTVAEAKVEFVSAVAGQTLSTIGMEENRCQVEFKPEKVPELAGAGHQVDVTCTLVAAENVLSVPSSAIVPVTGGSAVYVKKGGKARLVQVETGKKSGGRVEITGGLLEHDVIVADPYEDHVKDGSRITGM</sequence>
<dbReference type="HOGENOM" id="CLU_681100_0_0_9"/>
<dbReference type="PATRIC" id="fig|742737.3.peg.1334"/>
<evidence type="ECO:0000256" key="1">
    <source>
        <dbReference type="SAM" id="Coils"/>
    </source>
</evidence>
<accession>G5ICL4</accession>
<keyword evidence="2" id="KW-1133">Transmembrane helix</keyword>
<name>G5ICL4_9FIRM</name>
<dbReference type="Gene3D" id="1.10.287.470">
    <property type="entry name" value="Helix hairpin bin"/>
    <property type="match status" value="1"/>
</dbReference>
<dbReference type="EMBL" id="ADLN01000012">
    <property type="protein sequence ID" value="EHI60760.1"/>
    <property type="molecule type" value="Genomic_DNA"/>
</dbReference>
<keyword evidence="1" id="KW-0175">Coiled coil</keyword>
<dbReference type="RefSeq" id="WP_006779308.1">
    <property type="nucleotide sequence ID" value="NZ_CP040506.1"/>
</dbReference>